<comment type="similarity">
    <text evidence="1">Belongs to the peptidase S10 family.</text>
</comment>
<reference evidence="3 4" key="1">
    <citation type="submission" date="2021-05" db="EMBL/GenBank/DDBJ databases">
        <title>Genome Assembly of Synthetic Allotetraploid Brassica napus Reveals Homoeologous Exchanges between Subgenomes.</title>
        <authorList>
            <person name="Davis J.T."/>
        </authorList>
    </citation>
    <scope>NUCLEOTIDE SEQUENCE [LARGE SCALE GENOMIC DNA]</scope>
    <source>
        <strain evidence="4">cv. Da-Ae</strain>
        <tissue evidence="3">Seedling</tissue>
    </source>
</reference>
<keyword evidence="4" id="KW-1185">Reference proteome</keyword>
<comment type="caution">
    <text evidence="3">The sequence shown here is derived from an EMBL/GenBank/DDBJ whole genome shotgun (WGS) entry which is preliminary data.</text>
</comment>
<dbReference type="SUPFAM" id="SSF53474">
    <property type="entry name" value="alpha/beta-Hydrolases"/>
    <property type="match status" value="1"/>
</dbReference>
<dbReference type="InterPro" id="IPR029058">
    <property type="entry name" value="AB_hydrolase_fold"/>
</dbReference>
<sequence length="124" mass="14060">MIAYLTIRITVSVAIVLSSSGQSFNLSDLCNFVRILVNSGDHDMSVPYLGTQAWIRSLNYSIIDDWRPWMINDQIAGYTRTYANKMTFATIKARRWAHAGVQTRFKVLSCFKGGSMANLCKREN</sequence>
<evidence type="ECO:0000313" key="4">
    <source>
        <dbReference type="Proteomes" id="UP000824890"/>
    </source>
</evidence>
<name>A0ABQ7Z6H0_BRANA</name>
<organism evidence="3 4">
    <name type="scientific">Brassica napus</name>
    <name type="common">Rape</name>
    <dbReference type="NCBI Taxonomy" id="3708"/>
    <lineage>
        <taxon>Eukaryota</taxon>
        <taxon>Viridiplantae</taxon>
        <taxon>Streptophyta</taxon>
        <taxon>Embryophyta</taxon>
        <taxon>Tracheophyta</taxon>
        <taxon>Spermatophyta</taxon>
        <taxon>Magnoliopsida</taxon>
        <taxon>eudicotyledons</taxon>
        <taxon>Gunneridae</taxon>
        <taxon>Pentapetalae</taxon>
        <taxon>rosids</taxon>
        <taxon>malvids</taxon>
        <taxon>Brassicales</taxon>
        <taxon>Brassicaceae</taxon>
        <taxon>Brassiceae</taxon>
        <taxon>Brassica</taxon>
    </lineage>
</organism>
<gene>
    <name evidence="3" type="ORF">HID58_073153</name>
</gene>
<evidence type="ECO:0000313" key="3">
    <source>
        <dbReference type="EMBL" id="KAH0875791.1"/>
    </source>
</evidence>
<accession>A0ABQ7Z6H0</accession>
<protein>
    <submittedName>
        <fullName evidence="3">Uncharacterized protein</fullName>
    </submittedName>
</protein>
<feature type="signal peptide" evidence="2">
    <location>
        <begin position="1"/>
        <end position="21"/>
    </location>
</feature>
<feature type="chain" id="PRO_5047520117" evidence="2">
    <location>
        <begin position="22"/>
        <end position="124"/>
    </location>
</feature>
<evidence type="ECO:0000256" key="1">
    <source>
        <dbReference type="ARBA" id="ARBA00009431"/>
    </source>
</evidence>
<dbReference type="Proteomes" id="UP000824890">
    <property type="component" value="Unassembled WGS sequence"/>
</dbReference>
<dbReference type="InterPro" id="IPR001563">
    <property type="entry name" value="Peptidase_S10"/>
</dbReference>
<dbReference type="EMBL" id="JAGKQM010000016">
    <property type="protein sequence ID" value="KAH0875791.1"/>
    <property type="molecule type" value="Genomic_DNA"/>
</dbReference>
<evidence type="ECO:0000256" key="2">
    <source>
        <dbReference type="SAM" id="SignalP"/>
    </source>
</evidence>
<dbReference type="Gene3D" id="3.40.50.11320">
    <property type="match status" value="1"/>
</dbReference>
<proteinExistence type="inferred from homology"/>
<dbReference type="Pfam" id="PF00450">
    <property type="entry name" value="Peptidase_S10"/>
    <property type="match status" value="1"/>
</dbReference>
<keyword evidence="2" id="KW-0732">Signal</keyword>